<organism evidence="3 4">
    <name type="scientific">Cellvibrio zantedeschiae</name>
    <dbReference type="NCBI Taxonomy" id="1237077"/>
    <lineage>
        <taxon>Bacteria</taxon>
        <taxon>Pseudomonadati</taxon>
        <taxon>Pseudomonadota</taxon>
        <taxon>Gammaproteobacteria</taxon>
        <taxon>Cellvibrionales</taxon>
        <taxon>Cellvibrionaceae</taxon>
        <taxon>Cellvibrio</taxon>
    </lineage>
</organism>
<accession>A0ABQ3AS88</accession>
<dbReference type="Proteomes" id="UP000619761">
    <property type="component" value="Unassembled WGS sequence"/>
</dbReference>
<dbReference type="PANTHER" id="PTHR30035:SF3">
    <property type="entry name" value="INTERMEMBRANE PHOSPHOLIPID TRANSPORT SYSTEM LIPOPROTEIN MLAA"/>
    <property type="match status" value="1"/>
</dbReference>
<reference evidence="4" key="1">
    <citation type="journal article" date="2019" name="Int. J. Syst. Evol. Microbiol.">
        <title>The Global Catalogue of Microorganisms (GCM) 10K type strain sequencing project: providing services to taxonomists for standard genome sequencing and annotation.</title>
        <authorList>
            <consortium name="The Broad Institute Genomics Platform"/>
            <consortium name="The Broad Institute Genome Sequencing Center for Infectious Disease"/>
            <person name="Wu L."/>
            <person name="Ma J."/>
        </authorList>
    </citation>
    <scope>NUCLEOTIDE SEQUENCE [LARGE SCALE GENOMIC DNA]</scope>
    <source>
        <strain evidence="4">KCTC 32239</strain>
    </source>
</reference>
<gene>
    <name evidence="3" type="ORF">GCM10011613_06910</name>
</gene>
<evidence type="ECO:0000313" key="3">
    <source>
        <dbReference type="EMBL" id="GGY65647.1"/>
    </source>
</evidence>
<comment type="similarity">
    <text evidence="1">Belongs to the MlaA family.</text>
</comment>
<keyword evidence="4" id="KW-1185">Reference proteome</keyword>
<dbReference type="InterPro" id="IPR007428">
    <property type="entry name" value="MlaA"/>
</dbReference>
<protein>
    <recommendedName>
        <fullName evidence="5">ABC transporter</fullName>
    </recommendedName>
</protein>
<sequence>MAADPETQDGAPVTESKATMVKSAVDPWEKFNRSMFSFNQGADKYFLKPLAKTYVRLTPGFFRRGVDNVLSNVMEIPSALNGLLQGNFRGAGHDTGRLLVNSTLGLAGILDVAQYMNLKPTDHEDFGQTLAVWGVSAGPYMVLPILGPSNLRDTGAVPVDWYTDPKTYIDHIPTKNTVRAASVLNTRANLMPLEKGITGDKYVFFREAYLQRRNFLINNGKVEDSFGEDEESEDSGF</sequence>
<evidence type="ECO:0000256" key="2">
    <source>
        <dbReference type="ARBA" id="ARBA00022729"/>
    </source>
</evidence>
<evidence type="ECO:0000256" key="1">
    <source>
        <dbReference type="ARBA" id="ARBA00010634"/>
    </source>
</evidence>
<evidence type="ECO:0000313" key="4">
    <source>
        <dbReference type="Proteomes" id="UP000619761"/>
    </source>
</evidence>
<dbReference type="Pfam" id="PF04333">
    <property type="entry name" value="MlaA"/>
    <property type="match status" value="1"/>
</dbReference>
<dbReference type="PRINTS" id="PR01805">
    <property type="entry name" value="VACJLIPOPROT"/>
</dbReference>
<proteinExistence type="inferred from homology"/>
<keyword evidence="2" id="KW-0732">Signal</keyword>
<name>A0ABQ3AS88_9GAMM</name>
<comment type="caution">
    <text evidence="3">The sequence shown here is derived from an EMBL/GenBank/DDBJ whole genome shotgun (WGS) entry which is preliminary data.</text>
</comment>
<dbReference type="PANTHER" id="PTHR30035">
    <property type="entry name" value="LIPOPROTEIN VACJ-RELATED"/>
    <property type="match status" value="1"/>
</dbReference>
<evidence type="ECO:0008006" key="5">
    <source>
        <dbReference type="Google" id="ProtNLM"/>
    </source>
</evidence>
<dbReference type="EMBL" id="BMYZ01000001">
    <property type="protein sequence ID" value="GGY65647.1"/>
    <property type="molecule type" value="Genomic_DNA"/>
</dbReference>